<sequence>MTINRMTICKTINSIEF</sequence>
<protein>
    <submittedName>
        <fullName evidence="1">Uncharacterized protein</fullName>
    </submittedName>
</protein>
<dbReference type="AlphaFoldDB" id="A0A2P2QQX0"/>
<accession>A0A2P2QQX0</accession>
<name>A0A2P2QQX0_RHIMU</name>
<organism evidence="1">
    <name type="scientific">Rhizophora mucronata</name>
    <name type="common">Asiatic mangrove</name>
    <dbReference type="NCBI Taxonomy" id="61149"/>
    <lineage>
        <taxon>Eukaryota</taxon>
        <taxon>Viridiplantae</taxon>
        <taxon>Streptophyta</taxon>
        <taxon>Embryophyta</taxon>
        <taxon>Tracheophyta</taxon>
        <taxon>Spermatophyta</taxon>
        <taxon>Magnoliopsida</taxon>
        <taxon>eudicotyledons</taxon>
        <taxon>Gunneridae</taxon>
        <taxon>Pentapetalae</taxon>
        <taxon>rosids</taxon>
        <taxon>fabids</taxon>
        <taxon>Malpighiales</taxon>
        <taxon>Rhizophoraceae</taxon>
        <taxon>Rhizophora</taxon>
    </lineage>
</organism>
<proteinExistence type="predicted"/>
<dbReference type="EMBL" id="GGEC01088851">
    <property type="protein sequence ID" value="MBX69335.1"/>
    <property type="molecule type" value="Transcribed_RNA"/>
</dbReference>
<evidence type="ECO:0000313" key="1">
    <source>
        <dbReference type="EMBL" id="MBX69335.1"/>
    </source>
</evidence>
<reference evidence="1" key="1">
    <citation type="submission" date="2018-02" db="EMBL/GenBank/DDBJ databases">
        <title>Rhizophora mucronata_Transcriptome.</title>
        <authorList>
            <person name="Meera S.P."/>
            <person name="Sreeshan A."/>
            <person name="Augustine A."/>
        </authorList>
    </citation>
    <scope>NUCLEOTIDE SEQUENCE</scope>
    <source>
        <tissue evidence="1">Leaf</tissue>
    </source>
</reference>